<dbReference type="InterPro" id="IPR009003">
    <property type="entry name" value="Peptidase_S1_PA"/>
</dbReference>
<sequence length="716" mass="81522">MRRIAAILLVACMGFTQFAKADEGMWLLPLINKLNIEKMQEMGFKLSAEEVYSINNSSLKDAIVIFGRGCTGEMISDQGLLLTNHHCGYGNIQELSSVEHNYLKDGFWAKSLEEELPAPGLSVTFLKYMTDVTETVTAELTDDMTEQERALKIKEVSAQLVTEAKEGNEYQISVKDYFEGNQFFLIAYEKFNDVRFVGAPPSSIGKFGFDTDNWMWPRHTGDFSMFRVYCGPDGKPAEYSKDNKPYKPAHHLPVSLKGVQMDDYAMTVGFPGSTERYLTSWGIEERMEIINQARITPRGVKQDIWLEDMRADEKLNIQYATKFAHSANYWKNSIGMNRGLEELNVLDQKRTLEDEFTAWVNANDNRKAKYGNVLSELEKSYNNRAEFVKATAFISECQLRGAEAFYFAYRAGGLEKALEEGEQEVIDKAVESLKAAGRSFYKDYSPKTDRKVIGALLKMYNDEIDAKYHPAFYATINKKFKGDFQKFADYMYNKSVFMDEARFNAFLEKPSLKVLQKDYAYIGGVSSIEKYREIKGMEAESAIAIDKNNRLFIAGLFEMQPEKVFYPDANFTMRLSYGKVGDYEPKDGVVYKHYTTIEGIMEKEDPDNFEFEVPAKLKELWKNKDYGQYADEAGYMPVCFTSNNDITGGNSGSPVINAEGHLFGLAFDGNWEAMSGDIAFETELQKCINVDIRYVLFIIDKYAGATNLIEEMTLVK</sequence>
<dbReference type="PANTHER" id="PTHR38469:SF1">
    <property type="entry name" value="PERIPLASMIC PEPTIDASE SUBFAMILY S1B"/>
    <property type="match status" value="1"/>
</dbReference>
<keyword evidence="5 7" id="KW-0378">Hydrolase</keyword>
<dbReference type="Proteomes" id="UP000605676">
    <property type="component" value="Unassembled WGS sequence"/>
</dbReference>
<evidence type="ECO:0000256" key="3">
    <source>
        <dbReference type="ARBA" id="ARBA00022670"/>
    </source>
</evidence>
<evidence type="ECO:0000313" key="8">
    <source>
        <dbReference type="EMBL" id="MBK3517956.1"/>
    </source>
</evidence>
<protein>
    <recommendedName>
        <fullName evidence="7">Dipeptidyl-peptidase</fullName>
        <ecNumber evidence="7">3.4.14.-</ecNumber>
    </recommendedName>
</protein>
<keyword evidence="9" id="KW-1185">Reference proteome</keyword>
<name>A0ABS1HJV1_9BACT</name>
<dbReference type="SUPFAM" id="SSF50494">
    <property type="entry name" value="Trypsin-like serine proteases"/>
    <property type="match status" value="1"/>
</dbReference>
<keyword evidence="2 7" id="KW-0031">Aminopeptidase</keyword>
<organism evidence="8 9">
    <name type="scientific">Carboxylicivirga marina</name>
    <dbReference type="NCBI Taxonomy" id="2800988"/>
    <lineage>
        <taxon>Bacteria</taxon>
        <taxon>Pseudomonadati</taxon>
        <taxon>Bacteroidota</taxon>
        <taxon>Bacteroidia</taxon>
        <taxon>Marinilabiliales</taxon>
        <taxon>Marinilabiliaceae</taxon>
        <taxon>Carboxylicivirga</taxon>
    </lineage>
</organism>
<evidence type="ECO:0000256" key="2">
    <source>
        <dbReference type="ARBA" id="ARBA00022438"/>
    </source>
</evidence>
<dbReference type="InterPro" id="IPR043504">
    <property type="entry name" value="Peptidase_S1_PA_chymotrypsin"/>
</dbReference>
<evidence type="ECO:0000256" key="1">
    <source>
        <dbReference type="ARBA" id="ARBA00010491"/>
    </source>
</evidence>
<feature type="signal peptide" evidence="7">
    <location>
        <begin position="1"/>
        <end position="21"/>
    </location>
</feature>
<gene>
    <name evidence="8" type="ORF">JIV24_11485</name>
</gene>
<dbReference type="EMBL" id="JAENRR010000024">
    <property type="protein sequence ID" value="MBK3517956.1"/>
    <property type="molecule type" value="Genomic_DNA"/>
</dbReference>
<comment type="function">
    <text evidence="7">Catalyzes the removal of dipeptides from the N-terminus of oligopeptides.</text>
</comment>
<dbReference type="Pfam" id="PF10459">
    <property type="entry name" value="Peptidase_S46"/>
    <property type="match status" value="1"/>
</dbReference>
<evidence type="ECO:0000256" key="6">
    <source>
        <dbReference type="ARBA" id="ARBA00022825"/>
    </source>
</evidence>
<dbReference type="Gene3D" id="2.40.10.10">
    <property type="entry name" value="Trypsin-like serine proteases"/>
    <property type="match status" value="1"/>
</dbReference>
<evidence type="ECO:0000313" key="9">
    <source>
        <dbReference type="Proteomes" id="UP000605676"/>
    </source>
</evidence>
<dbReference type="PANTHER" id="PTHR38469">
    <property type="entry name" value="PERIPLASMIC PEPTIDASE SUBFAMILY S1B"/>
    <property type="match status" value="1"/>
</dbReference>
<evidence type="ECO:0000256" key="4">
    <source>
        <dbReference type="ARBA" id="ARBA00022729"/>
    </source>
</evidence>
<keyword evidence="6 7" id="KW-0720">Serine protease</keyword>
<evidence type="ECO:0000256" key="5">
    <source>
        <dbReference type="ARBA" id="ARBA00022801"/>
    </source>
</evidence>
<comment type="similarity">
    <text evidence="1 7">Belongs to the peptidase S46 family.</text>
</comment>
<evidence type="ECO:0000256" key="7">
    <source>
        <dbReference type="RuleBase" id="RU366067"/>
    </source>
</evidence>
<reference evidence="8 9" key="1">
    <citation type="submission" date="2021-01" db="EMBL/GenBank/DDBJ databases">
        <title>Carboxyliciviraga sp.nov., isolated from coastal sediments.</title>
        <authorList>
            <person name="Lu D."/>
            <person name="Zhang T."/>
        </authorList>
    </citation>
    <scope>NUCLEOTIDE SEQUENCE [LARGE SCALE GENOMIC DNA]</scope>
    <source>
        <strain evidence="8 9">N1Y132</strain>
    </source>
</reference>
<keyword evidence="3 7" id="KW-0645">Protease</keyword>
<accession>A0ABS1HJV1</accession>
<dbReference type="InterPro" id="IPR019500">
    <property type="entry name" value="Pep_S46"/>
</dbReference>
<dbReference type="EC" id="3.4.14.-" evidence="7"/>
<feature type="chain" id="PRO_5044958464" description="Dipeptidyl-peptidase" evidence="7">
    <location>
        <begin position="22"/>
        <end position="716"/>
    </location>
</feature>
<keyword evidence="4 7" id="KW-0732">Signal</keyword>
<proteinExistence type="inferred from homology"/>
<comment type="caution">
    <text evidence="8">The sequence shown here is derived from an EMBL/GenBank/DDBJ whole genome shotgun (WGS) entry which is preliminary data.</text>
</comment>
<dbReference type="RefSeq" id="WP_200465185.1">
    <property type="nucleotide sequence ID" value="NZ_JAENRR010000024.1"/>
</dbReference>